<dbReference type="InterPro" id="IPR050078">
    <property type="entry name" value="Ribosomal_L11_MeTrfase_PrmA"/>
</dbReference>
<feature type="binding site" evidence="6">
    <location>
        <position position="182"/>
    </location>
    <ligand>
        <name>S-adenosyl-L-methionine</name>
        <dbReference type="ChEBI" id="CHEBI:59789"/>
    </ligand>
</feature>
<keyword evidence="7" id="KW-0689">Ribosomal protein</keyword>
<comment type="caution">
    <text evidence="7">The sequence shown here is derived from an EMBL/GenBank/DDBJ whole genome shotgun (WGS) entry which is preliminary data.</text>
</comment>
<name>A0A4S2GZQ2_9PROT</name>
<evidence type="ECO:0000256" key="2">
    <source>
        <dbReference type="ARBA" id="ARBA00022490"/>
    </source>
</evidence>
<dbReference type="GO" id="GO:0005737">
    <property type="term" value="C:cytoplasm"/>
    <property type="evidence" value="ECO:0007669"/>
    <property type="project" value="UniProtKB-SubCell"/>
</dbReference>
<dbReference type="Proteomes" id="UP000308054">
    <property type="component" value="Unassembled WGS sequence"/>
</dbReference>
<comment type="similarity">
    <text evidence="1 6">Belongs to the methyltransferase superfamily. PrmA family.</text>
</comment>
<dbReference type="InterPro" id="IPR004498">
    <property type="entry name" value="Ribosomal_PrmA_MeTrfase"/>
</dbReference>
<evidence type="ECO:0000256" key="6">
    <source>
        <dbReference type="HAMAP-Rule" id="MF_00735"/>
    </source>
</evidence>
<dbReference type="InterPro" id="IPR029063">
    <property type="entry name" value="SAM-dependent_MTases_sf"/>
</dbReference>
<dbReference type="CDD" id="cd02440">
    <property type="entry name" value="AdoMet_MTases"/>
    <property type="match status" value="1"/>
</dbReference>
<dbReference type="GO" id="GO:0032259">
    <property type="term" value="P:methylation"/>
    <property type="evidence" value="ECO:0007669"/>
    <property type="project" value="UniProtKB-KW"/>
</dbReference>
<feature type="binding site" evidence="6">
    <location>
        <position position="227"/>
    </location>
    <ligand>
        <name>S-adenosyl-L-methionine</name>
        <dbReference type="ChEBI" id="CHEBI:59789"/>
    </ligand>
</feature>
<keyword evidence="5 6" id="KW-0949">S-adenosyl-L-methionine</keyword>
<comment type="catalytic activity">
    <reaction evidence="6">
        <text>L-lysyl-[protein] + 3 S-adenosyl-L-methionine = N(6),N(6),N(6)-trimethyl-L-lysyl-[protein] + 3 S-adenosyl-L-homocysteine + 3 H(+)</text>
        <dbReference type="Rhea" id="RHEA:54192"/>
        <dbReference type="Rhea" id="RHEA-COMP:9752"/>
        <dbReference type="Rhea" id="RHEA-COMP:13826"/>
        <dbReference type="ChEBI" id="CHEBI:15378"/>
        <dbReference type="ChEBI" id="CHEBI:29969"/>
        <dbReference type="ChEBI" id="CHEBI:57856"/>
        <dbReference type="ChEBI" id="CHEBI:59789"/>
        <dbReference type="ChEBI" id="CHEBI:61961"/>
    </reaction>
</comment>
<comment type="function">
    <text evidence="6">Methylates ribosomal protein L11.</text>
</comment>
<dbReference type="SUPFAM" id="SSF53335">
    <property type="entry name" value="S-adenosyl-L-methionine-dependent methyltransferases"/>
    <property type="match status" value="1"/>
</dbReference>
<dbReference type="AlphaFoldDB" id="A0A4S2GZQ2"/>
<evidence type="ECO:0000313" key="7">
    <source>
        <dbReference type="EMBL" id="TGY88646.1"/>
    </source>
</evidence>
<dbReference type="Pfam" id="PF06325">
    <property type="entry name" value="PrmA"/>
    <property type="match status" value="1"/>
</dbReference>
<dbReference type="OrthoDB" id="9785995at2"/>
<proteinExistence type="inferred from homology"/>
<dbReference type="EC" id="2.1.1.-" evidence="6"/>
<evidence type="ECO:0000256" key="1">
    <source>
        <dbReference type="ARBA" id="ARBA00009741"/>
    </source>
</evidence>
<dbReference type="GO" id="GO:0005840">
    <property type="term" value="C:ribosome"/>
    <property type="evidence" value="ECO:0007669"/>
    <property type="project" value="UniProtKB-KW"/>
</dbReference>
<accession>A0A4S2GZQ2</accession>
<gene>
    <name evidence="6" type="primary">prmA</name>
    <name evidence="7" type="ORF">E5163_12160</name>
</gene>
<keyword evidence="8" id="KW-1185">Reference proteome</keyword>
<comment type="subcellular location">
    <subcellularLocation>
        <location evidence="6">Cytoplasm</location>
    </subcellularLocation>
</comment>
<reference evidence="7 8" key="1">
    <citation type="journal article" date="2017" name="Int. J. Syst. Evol. Microbiol.">
        <title>Marinicauda algicola sp. nov., isolated from a marine red alga Rhodosorus marinus.</title>
        <authorList>
            <person name="Jeong S.E."/>
            <person name="Jeon S.H."/>
            <person name="Chun B.H."/>
            <person name="Kim D.W."/>
            <person name="Jeon C.O."/>
        </authorList>
    </citation>
    <scope>NUCLEOTIDE SEQUENCE [LARGE SCALE GENOMIC DNA]</scope>
    <source>
        <strain evidence="7 8">JCM 31718</strain>
    </source>
</reference>
<feature type="binding site" evidence="6">
    <location>
        <position position="159"/>
    </location>
    <ligand>
        <name>S-adenosyl-L-methionine</name>
        <dbReference type="ChEBI" id="CHEBI:59789"/>
    </ligand>
</feature>
<protein>
    <recommendedName>
        <fullName evidence="6">Ribosomal protein L11 methyltransferase</fullName>
        <shortName evidence="6">L11 Mtase</shortName>
        <ecNumber evidence="6">2.1.1.-</ecNumber>
    </recommendedName>
</protein>
<dbReference type="PANTHER" id="PTHR43648">
    <property type="entry name" value="ELECTRON TRANSFER FLAVOPROTEIN BETA SUBUNIT LYSINE METHYLTRANSFERASE"/>
    <property type="match status" value="1"/>
</dbReference>
<evidence type="ECO:0000313" key="8">
    <source>
        <dbReference type="Proteomes" id="UP000308054"/>
    </source>
</evidence>
<feature type="binding site" evidence="6">
    <location>
        <position position="135"/>
    </location>
    <ligand>
        <name>S-adenosyl-L-methionine</name>
        <dbReference type="ChEBI" id="CHEBI:59789"/>
    </ligand>
</feature>
<keyword evidence="2 6" id="KW-0963">Cytoplasm</keyword>
<evidence type="ECO:0000256" key="5">
    <source>
        <dbReference type="ARBA" id="ARBA00022691"/>
    </source>
</evidence>
<dbReference type="GO" id="GO:0008276">
    <property type="term" value="F:protein methyltransferase activity"/>
    <property type="evidence" value="ECO:0007669"/>
    <property type="project" value="UniProtKB-UniRule"/>
</dbReference>
<keyword evidence="3 6" id="KW-0489">Methyltransferase</keyword>
<dbReference type="EMBL" id="SRXW01000003">
    <property type="protein sequence ID" value="TGY88646.1"/>
    <property type="molecule type" value="Genomic_DNA"/>
</dbReference>
<evidence type="ECO:0000256" key="3">
    <source>
        <dbReference type="ARBA" id="ARBA00022603"/>
    </source>
</evidence>
<dbReference type="HAMAP" id="MF_00735">
    <property type="entry name" value="Methyltr_PrmA"/>
    <property type="match status" value="1"/>
</dbReference>
<dbReference type="Gene3D" id="3.40.50.150">
    <property type="entry name" value="Vaccinia Virus protein VP39"/>
    <property type="match status" value="1"/>
</dbReference>
<dbReference type="PANTHER" id="PTHR43648:SF1">
    <property type="entry name" value="ELECTRON TRANSFER FLAVOPROTEIN BETA SUBUNIT LYSINE METHYLTRANSFERASE"/>
    <property type="match status" value="1"/>
</dbReference>
<sequence length="290" mass="31041">MNTLWRLVATGPMTPLREAADRLEDADPAPALSWSCFEDGAPDRGRLDILFAEQPRVDDLLETIGLDADDPAIEVDFGPLPEEDWVRLSLEGLKPVEAGRFVVHGAHEKENIPSGKLAIEIEAGPAFGTGHHGTTKGCLIACDRLEREGLEPASVLDLGCGTGVLAIAAAMVWPDARIVASDIDPEAVTETGVNADKNGVLDRIDAFAADGFQHDKLDARFDLIFANILAGPLQDLAVQLADRLTQTGKTVLSGLLEEQIGAVEEAYAKAGLRIEHTDIIEGWAILTLGR</sequence>
<keyword evidence="7" id="KW-0687">Ribonucleoprotein</keyword>
<organism evidence="7 8">
    <name type="scientific">Marinicauda algicola</name>
    <dbReference type="NCBI Taxonomy" id="2029849"/>
    <lineage>
        <taxon>Bacteria</taxon>
        <taxon>Pseudomonadati</taxon>
        <taxon>Pseudomonadota</taxon>
        <taxon>Alphaproteobacteria</taxon>
        <taxon>Maricaulales</taxon>
        <taxon>Maricaulaceae</taxon>
        <taxon>Marinicauda</taxon>
    </lineage>
</organism>
<evidence type="ECO:0000256" key="4">
    <source>
        <dbReference type="ARBA" id="ARBA00022679"/>
    </source>
</evidence>
<keyword evidence="4 6" id="KW-0808">Transferase</keyword>